<dbReference type="EMBL" id="JABXXQ010000578">
    <property type="protein sequence ID" value="NVN31972.1"/>
    <property type="molecule type" value="Genomic_DNA"/>
</dbReference>
<feature type="compositionally biased region" description="Basic and acidic residues" evidence="1">
    <location>
        <begin position="262"/>
        <end position="283"/>
    </location>
</feature>
<dbReference type="Proteomes" id="UP000565205">
    <property type="component" value="Unassembled WGS sequence"/>
</dbReference>
<organism evidence="2 3">
    <name type="scientific">Endobacter medicaginis</name>
    <dbReference type="NCBI Taxonomy" id="1181271"/>
    <lineage>
        <taxon>Bacteria</taxon>
        <taxon>Pseudomonadati</taxon>
        <taxon>Pseudomonadota</taxon>
        <taxon>Alphaproteobacteria</taxon>
        <taxon>Acetobacterales</taxon>
        <taxon>Acetobacteraceae</taxon>
        <taxon>Endobacter</taxon>
    </lineage>
</organism>
<feature type="non-terminal residue" evidence="2">
    <location>
        <position position="1"/>
    </location>
</feature>
<feature type="region of interest" description="Disordered" evidence="1">
    <location>
        <begin position="1"/>
        <end position="27"/>
    </location>
</feature>
<evidence type="ECO:0000256" key="1">
    <source>
        <dbReference type="SAM" id="MobiDB-lite"/>
    </source>
</evidence>
<evidence type="ECO:0000313" key="3">
    <source>
        <dbReference type="Proteomes" id="UP000565205"/>
    </source>
</evidence>
<sequence>PPVALASGPVIEAEAPPPPLPEETQPPIPAPGYIWTPGYWYWNNVDYYYVPGVWVEPPHPGLLWTPGFWAFAGGLYRFTHGTWGPQVGFYGGIPYGHGYDGVGYQGGRWTGNTFFYNRTVNNFGGVHVTNVYDQTVNHFDGPRVSYNGGPGGIDRRPDAAQAAYLHGPHEAPTPMQMQHLRAAGMVPGAFDAINRGHPAPDELRNHIHETADRLPPPSPGMRTPLPHAAPPATPPHPAPRPAMEHPSEPVARPGMHQPPRFEAPRVETPRTEAPHPEAPHHEMPPPAVHPQPHEPPHGPPHEAFHQAPHEAPHPPPHERDGRRE</sequence>
<proteinExistence type="predicted"/>
<reference evidence="2 3" key="1">
    <citation type="submission" date="2020-06" db="EMBL/GenBank/DDBJ databases">
        <title>Description of novel acetic acid bacteria.</title>
        <authorList>
            <person name="Sombolestani A."/>
        </authorList>
    </citation>
    <scope>NUCLEOTIDE SEQUENCE [LARGE SCALE GENOMIC DNA]</scope>
    <source>
        <strain evidence="2 3">LMG 26838</strain>
    </source>
</reference>
<evidence type="ECO:0000313" key="2">
    <source>
        <dbReference type="EMBL" id="NVN31972.1"/>
    </source>
</evidence>
<feature type="compositionally biased region" description="Basic and acidic residues" evidence="1">
    <location>
        <begin position="291"/>
        <end position="324"/>
    </location>
</feature>
<accession>A0A850NWZ0</accession>
<dbReference type="InterPro" id="IPR024447">
    <property type="entry name" value="YXWGXW_rpt"/>
</dbReference>
<protein>
    <submittedName>
        <fullName evidence="2">YXWGXW repeat-containing protein</fullName>
    </submittedName>
</protein>
<comment type="caution">
    <text evidence="2">The sequence shown here is derived from an EMBL/GenBank/DDBJ whole genome shotgun (WGS) entry which is preliminary data.</text>
</comment>
<feature type="compositionally biased region" description="Pro residues" evidence="1">
    <location>
        <begin position="15"/>
        <end position="27"/>
    </location>
</feature>
<feature type="compositionally biased region" description="Pro residues" evidence="1">
    <location>
        <begin position="227"/>
        <end position="240"/>
    </location>
</feature>
<dbReference type="RefSeq" id="WP_176626618.1">
    <property type="nucleotide sequence ID" value="NZ_JABXXQ010000578.1"/>
</dbReference>
<gene>
    <name evidence="2" type="ORF">HUK83_16725</name>
</gene>
<dbReference type="AlphaFoldDB" id="A0A850NWZ0"/>
<name>A0A850NWZ0_9PROT</name>
<dbReference type="Pfam" id="PF12779">
    <property type="entry name" value="WXXGXW"/>
    <property type="match status" value="2"/>
</dbReference>
<feature type="region of interest" description="Disordered" evidence="1">
    <location>
        <begin position="209"/>
        <end position="324"/>
    </location>
</feature>